<keyword evidence="3" id="KW-1185">Reference proteome</keyword>
<evidence type="ECO:0000256" key="1">
    <source>
        <dbReference type="SAM" id="Phobius"/>
    </source>
</evidence>
<proteinExistence type="predicted"/>
<protein>
    <submittedName>
        <fullName evidence="2">Uncharacterized protein</fullName>
    </submittedName>
</protein>
<name>A0A1H7ZYZ2_9FIRM</name>
<reference evidence="2 3" key="1">
    <citation type="submission" date="2016-10" db="EMBL/GenBank/DDBJ databases">
        <authorList>
            <person name="de Groot N.N."/>
        </authorList>
    </citation>
    <scope>NUCLEOTIDE SEQUENCE [LARGE SCALE GENOMIC DNA]</scope>
    <source>
        <strain evidence="2 3">CGMCC 1.5070</strain>
    </source>
</reference>
<keyword evidence="1" id="KW-0472">Membrane</keyword>
<sequence length="57" mass="6467">MKKLELPTISTEYLKELMYTILLPSFFKIIMATAVPIIVASIVLAIIRKKVGQEMLD</sequence>
<dbReference type="Proteomes" id="UP000199158">
    <property type="component" value="Unassembled WGS sequence"/>
</dbReference>
<feature type="transmembrane region" description="Helical" evidence="1">
    <location>
        <begin position="26"/>
        <end position="47"/>
    </location>
</feature>
<dbReference type="EMBL" id="FOCG01000001">
    <property type="protein sequence ID" value="SEM63551.1"/>
    <property type="molecule type" value="Genomic_DNA"/>
</dbReference>
<accession>A0A1H7ZYZ2</accession>
<organism evidence="2 3">
    <name type="scientific">Hydrogenoanaerobacterium saccharovorans</name>
    <dbReference type="NCBI Taxonomy" id="474960"/>
    <lineage>
        <taxon>Bacteria</taxon>
        <taxon>Bacillati</taxon>
        <taxon>Bacillota</taxon>
        <taxon>Clostridia</taxon>
        <taxon>Eubacteriales</taxon>
        <taxon>Oscillospiraceae</taxon>
        <taxon>Hydrogenoanaerobacterium</taxon>
    </lineage>
</organism>
<dbReference type="AlphaFoldDB" id="A0A1H7ZYZ2"/>
<keyword evidence="1" id="KW-0812">Transmembrane</keyword>
<evidence type="ECO:0000313" key="2">
    <source>
        <dbReference type="EMBL" id="SEM63551.1"/>
    </source>
</evidence>
<evidence type="ECO:0000313" key="3">
    <source>
        <dbReference type="Proteomes" id="UP000199158"/>
    </source>
</evidence>
<keyword evidence="1" id="KW-1133">Transmembrane helix</keyword>
<dbReference type="STRING" id="474960.SAMN05216180_0993"/>
<dbReference type="RefSeq" id="WP_162840804.1">
    <property type="nucleotide sequence ID" value="NZ_FOCG01000001.1"/>
</dbReference>
<gene>
    <name evidence="2" type="ORF">SAMN05216180_0993</name>
</gene>